<proteinExistence type="predicted"/>
<protein>
    <submittedName>
        <fullName evidence="2">Uncharacterized protein</fullName>
    </submittedName>
</protein>
<feature type="compositionally biased region" description="Basic residues" evidence="1">
    <location>
        <begin position="42"/>
        <end position="53"/>
    </location>
</feature>
<dbReference type="Proteomes" id="UP000527143">
    <property type="component" value="Unassembled WGS sequence"/>
</dbReference>
<evidence type="ECO:0000256" key="1">
    <source>
        <dbReference type="SAM" id="MobiDB-lite"/>
    </source>
</evidence>
<gene>
    <name evidence="2" type="ORF">FHT02_002973</name>
</gene>
<dbReference type="AlphaFoldDB" id="A0A840YR49"/>
<feature type="compositionally biased region" description="Low complexity" evidence="1">
    <location>
        <begin position="55"/>
        <end position="64"/>
    </location>
</feature>
<comment type="caution">
    <text evidence="2">The sequence shown here is derived from an EMBL/GenBank/DDBJ whole genome shotgun (WGS) entry which is preliminary data.</text>
</comment>
<evidence type="ECO:0000313" key="2">
    <source>
        <dbReference type="EMBL" id="MBB5711722.1"/>
    </source>
</evidence>
<feature type="region of interest" description="Disordered" evidence="1">
    <location>
        <begin position="42"/>
        <end position="76"/>
    </location>
</feature>
<accession>A0A840YR49</accession>
<sequence>MQTMASRQIESSKAFPAILGMALTVATLCTPAALASSLRVGPVRHQRGVRRVRSPAAPQQNQEEAAGDDHHPGTTA</sequence>
<feature type="compositionally biased region" description="Basic and acidic residues" evidence="1">
    <location>
        <begin position="67"/>
        <end position="76"/>
    </location>
</feature>
<organism evidence="2 3">
    <name type="scientific">Sphingomonas xinjiangensis</name>
    <dbReference type="NCBI Taxonomy" id="643568"/>
    <lineage>
        <taxon>Bacteria</taxon>
        <taxon>Pseudomonadati</taxon>
        <taxon>Pseudomonadota</taxon>
        <taxon>Alphaproteobacteria</taxon>
        <taxon>Sphingomonadales</taxon>
        <taxon>Sphingomonadaceae</taxon>
        <taxon>Sphingomonas</taxon>
    </lineage>
</organism>
<keyword evidence="3" id="KW-1185">Reference proteome</keyword>
<name>A0A840YR49_9SPHN</name>
<reference evidence="2 3" key="1">
    <citation type="submission" date="2020-08" db="EMBL/GenBank/DDBJ databases">
        <title>Genomic Encyclopedia of Type Strains, Phase IV (KMG-IV): sequencing the most valuable type-strain genomes for metagenomic binning, comparative biology and taxonomic classification.</title>
        <authorList>
            <person name="Goeker M."/>
        </authorList>
    </citation>
    <scope>NUCLEOTIDE SEQUENCE [LARGE SCALE GENOMIC DNA]</scope>
    <source>
        <strain evidence="2 3">DSM 26736</strain>
    </source>
</reference>
<evidence type="ECO:0000313" key="3">
    <source>
        <dbReference type="Proteomes" id="UP000527143"/>
    </source>
</evidence>
<dbReference type="EMBL" id="JACIJF010000009">
    <property type="protein sequence ID" value="MBB5711722.1"/>
    <property type="molecule type" value="Genomic_DNA"/>
</dbReference>
<dbReference type="RefSeq" id="WP_184089012.1">
    <property type="nucleotide sequence ID" value="NZ_JACIJF010000009.1"/>
</dbReference>